<dbReference type="SUPFAM" id="SSF48230">
    <property type="entry name" value="Chondroitin AC/alginate lyase"/>
    <property type="match status" value="1"/>
</dbReference>
<feature type="domain" description="Alginate lyase" evidence="3">
    <location>
        <begin position="105"/>
        <end position="344"/>
    </location>
</feature>
<protein>
    <submittedName>
        <fullName evidence="4">Alginate lyase family protein</fullName>
    </submittedName>
</protein>
<keyword evidence="1" id="KW-0732">Signal</keyword>
<dbReference type="RefSeq" id="WP_186967280.1">
    <property type="nucleotide sequence ID" value="NZ_JACOOE010000004.1"/>
</dbReference>
<evidence type="ECO:0000256" key="2">
    <source>
        <dbReference type="ARBA" id="ARBA00023239"/>
    </source>
</evidence>
<keyword evidence="2 4" id="KW-0456">Lyase</keyword>
<sequence length="453" mass="51190">MRTKIYILSTMLALNLSACTDIEDGTTDIDSWPAINEYTLNHPCMLHTDADFTYVKSKLTQSQSPWSEGLAKLKDSGYSNSNYTPEAQEILGRMDKTNWSAAFPDWWNNYTYFYEDAAAAYQLALRWKLENDLACGQAAVRILNEWATTCKGLVRVKSLANDRTYDPNGEIADPNEYLISINVHQIVNAAEIMRTDETLFKKDELAAFQTMVKNVFYPAASDFLAHKESCKQHSWLNWDLAQMTSILSIGILCDDQDMINEAILYFKYGVGNGCIDNAVPFLHQDPDGHGMLGQGQESGRDQGHATLCVSLMGAFCQMAYNIGEDLFAYDGNKVLAMAEYTAKYNLWKDFDDTSSTSDEKFAYRKKDFPYTYYENCSWQCPELSSQEENDKSRGEIRPCWALIYNHYKTKGLDAYYTKQFMDGMGVEGGGGHYGGTSGGFDQLGFGTLMYTRE</sequence>
<proteinExistence type="predicted"/>
<dbReference type="Pfam" id="PF05426">
    <property type="entry name" value="Alginate_lyase"/>
    <property type="match status" value="1"/>
</dbReference>
<comment type="caution">
    <text evidence="4">The sequence shown here is derived from an EMBL/GenBank/DDBJ whole genome shotgun (WGS) entry which is preliminary data.</text>
</comment>
<evidence type="ECO:0000259" key="3">
    <source>
        <dbReference type="Pfam" id="PF05426"/>
    </source>
</evidence>
<organism evidence="4 5">
    <name type="scientific">Bacteroides difficilis</name>
    <dbReference type="NCBI Taxonomy" id="2763021"/>
    <lineage>
        <taxon>Bacteria</taxon>
        <taxon>Pseudomonadati</taxon>
        <taxon>Bacteroidota</taxon>
        <taxon>Bacteroidia</taxon>
        <taxon>Bacteroidales</taxon>
        <taxon>Bacteroidaceae</taxon>
        <taxon>Bacteroides</taxon>
    </lineage>
</organism>
<evidence type="ECO:0000256" key="1">
    <source>
        <dbReference type="ARBA" id="ARBA00022729"/>
    </source>
</evidence>
<keyword evidence="5" id="KW-1185">Reference proteome</keyword>
<dbReference type="EMBL" id="JACOOE010000004">
    <property type="protein sequence ID" value="MBC5605127.1"/>
    <property type="molecule type" value="Genomic_DNA"/>
</dbReference>
<evidence type="ECO:0000313" key="4">
    <source>
        <dbReference type="EMBL" id="MBC5605127.1"/>
    </source>
</evidence>
<accession>A0ABR7CBE0</accession>
<dbReference type="GO" id="GO:0016829">
    <property type="term" value="F:lyase activity"/>
    <property type="evidence" value="ECO:0007669"/>
    <property type="project" value="UniProtKB-KW"/>
</dbReference>
<evidence type="ECO:0000313" key="5">
    <source>
        <dbReference type="Proteomes" id="UP000600600"/>
    </source>
</evidence>
<dbReference type="Proteomes" id="UP000600600">
    <property type="component" value="Unassembled WGS sequence"/>
</dbReference>
<reference evidence="4 5" key="1">
    <citation type="submission" date="2020-08" db="EMBL/GenBank/DDBJ databases">
        <title>Genome public.</title>
        <authorList>
            <person name="Liu C."/>
            <person name="Sun Q."/>
        </authorList>
    </citation>
    <scope>NUCLEOTIDE SEQUENCE [LARGE SCALE GENOMIC DNA]</scope>
    <source>
        <strain evidence="4 5">M27</strain>
    </source>
</reference>
<name>A0ABR7CBE0_9BACE</name>
<dbReference type="InterPro" id="IPR008397">
    <property type="entry name" value="Alginate_lyase_dom"/>
</dbReference>
<gene>
    <name evidence="4" type="ORF">H8S67_10650</name>
</gene>
<dbReference type="InterPro" id="IPR008929">
    <property type="entry name" value="Chondroitin_lyas"/>
</dbReference>
<dbReference type="Gene3D" id="1.50.10.100">
    <property type="entry name" value="Chondroitin AC/alginate lyase"/>
    <property type="match status" value="1"/>
</dbReference>